<dbReference type="InterPro" id="IPR001881">
    <property type="entry name" value="EGF-like_Ca-bd_dom"/>
</dbReference>
<evidence type="ECO:0000313" key="7">
    <source>
        <dbReference type="EMBL" id="OCT83613.1"/>
    </source>
</evidence>
<feature type="transmembrane region" description="Helical" evidence="5">
    <location>
        <begin position="452"/>
        <end position="476"/>
    </location>
</feature>
<dbReference type="EMBL" id="CM004472">
    <property type="protein sequence ID" value="OCT83613.1"/>
    <property type="molecule type" value="Genomic_DNA"/>
</dbReference>
<proteinExistence type="predicted"/>
<dbReference type="PROSITE" id="PS01187">
    <property type="entry name" value="EGF_CA"/>
    <property type="match status" value="1"/>
</dbReference>
<dbReference type="FunFam" id="2.10.25.10:FF:000102">
    <property type="entry name" value="Protein kinase C-binding protein NELL2"/>
    <property type="match status" value="1"/>
</dbReference>
<dbReference type="PROSITE" id="PS00010">
    <property type="entry name" value="ASX_HYDROXYL"/>
    <property type="match status" value="1"/>
</dbReference>
<evidence type="ECO:0000256" key="5">
    <source>
        <dbReference type="SAM" id="Phobius"/>
    </source>
</evidence>
<evidence type="ECO:0000259" key="6">
    <source>
        <dbReference type="PROSITE" id="PS50026"/>
    </source>
</evidence>
<dbReference type="SMART" id="SM00181">
    <property type="entry name" value="EGF"/>
    <property type="match status" value="1"/>
</dbReference>
<dbReference type="GO" id="GO:0005080">
    <property type="term" value="F:protein kinase C binding"/>
    <property type="evidence" value="ECO:0007669"/>
    <property type="project" value="TreeGrafter"/>
</dbReference>
<dbReference type="InterPro" id="IPR000742">
    <property type="entry name" value="EGF"/>
</dbReference>
<protein>
    <recommendedName>
        <fullName evidence="6">EGF-like domain-containing protein</fullName>
    </recommendedName>
</protein>
<dbReference type="GO" id="GO:0008201">
    <property type="term" value="F:heparin binding"/>
    <property type="evidence" value="ECO:0007669"/>
    <property type="project" value="TreeGrafter"/>
</dbReference>
<gene>
    <name evidence="7" type="ORF">XELAEV_18021755mg</name>
</gene>
<feature type="transmembrane region" description="Helical" evidence="5">
    <location>
        <begin position="394"/>
        <end position="414"/>
    </location>
</feature>
<dbReference type="CDD" id="cd00054">
    <property type="entry name" value="EGF_CA"/>
    <property type="match status" value="1"/>
</dbReference>
<dbReference type="Gene3D" id="2.10.25.10">
    <property type="entry name" value="Laminin"/>
    <property type="match status" value="1"/>
</dbReference>
<dbReference type="PROSITE" id="PS50026">
    <property type="entry name" value="EGF_3"/>
    <property type="match status" value="1"/>
</dbReference>
<dbReference type="InterPro" id="IPR018097">
    <property type="entry name" value="EGF_Ca-bd_CS"/>
</dbReference>
<comment type="caution">
    <text evidence="4">Lacks conserved residue(s) required for the propagation of feature annotation.</text>
</comment>
<evidence type="ECO:0000313" key="8">
    <source>
        <dbReference type="Proteomes" id="UP000694892"/>
    </source>
</evidence>
<feature type="transmembrane region" description="Helical" evidence="5">
    <location>
        <begin position="420"/>
        <end position="440"/>
    </location>
</feature>
<keyword evidence="2" id="KW-1015">Disulfide bond</keyword>
<evidence type="ECO:0000256" key="1">
    <source>
        <dbReference type="ARBA" id="ARBA00022536"/>
    </source>
</evidence>
<feature type="domain" description="EGF-like" evidence="6">
    <location>
        <begin position="82"/>
        <end position="123"/>
    </location>
</feature>
<dbReference type="GO" id="GO:0045667">
    <property type="term" value="P:regulation of osteoblast differentiation"/>
    <property type="evidence" value="ECO:0007669"/>
    <property type="project" value="TreeGrafter"/>
</dbReference>
<evidence type="ECO:0000256" key="2">
    <source>
        <dbReference type="ARBA" id="ARBA00023157"/>
    </source>
</evidence>
<name>A0A974HN17_XENLA</name>
<keyword evidence="5" id="KW-1133">Transmembrane helix</keyword>
<keyword evidence="5" id="KW-0812">Transmembrane</keyword>
<dbReference type="PANTHER" id="PTHR24042:SF2">
    <property type="entry name" value="PROTEIN KINASE C-BINDING PROTEIN NELL1"/>
    <property type="match status" value="1"/>
</dbReference>
<dbReference type="InterPro" id="IPR049883">
    <property type="entry name" value="NOTCH1_EGF-like"/>
</dbReference>
<dbReference type="AlphaFoldDB" id="A0A974HN17"/>
<evidence type="ECO:0000256" key="3">
    <source>
        <dbReference type="ARBA" id="ARBA00023180"/>
    </source>
</evidence>
<keyword evidence="3" id="KW-0325">Glycoprotein</keyword>
<dbReference type="Proteomes" id="UP000694892">
    <property type="component" value="Chromosome 4L"/>
</dbReference>
<dbReference type="PROSITE" id="PS01186">
    <property type="entry name" value="EGF_2"/>
    <property type="match status" value="1"/>
</dbReference>
<dbReference type="GO" id="GO:0005509">
    <property type="term" value="F:calcium ion binding"/>
    <property type="evidence" value="ECO:0007669"/>
    <property type="project" value="InterPro"/>
</dbReference>
<organism evidence="7 8">
    <name type="scientific">Xenopus laevis</name>
    <name type="common">African clawed frog</name>
    <dbReference type="NCBI Taxonomy" id="8355"/>
    <lineage>
        <taxon>Eukaryota</taxon>
        <taxon>Metazoa</taxon>
        <taxon>Chordata</taxon>
        <taxon>Craniata</taxon>
        <taxon>Vertebrata</taxon>
        <taxon>Euteleostomi</taxon>
        <taxon>Amphibia</taxon>
        <taxon>Batrachia</taxon>
        <taxon>Anura</taxon>
        <taxon>Pipoidea</taxon>
        <taxon>Pipidae</taxon>
        <taxon>Xenopodinae</taxon>
        <taxon>Xenopus</taxon>
        <taxon>Xenopus</taxon>
    </lineage>
</organism>
<reference evidence="8" key="1">
    <citation type="journal article" date="2016" name="Nature">
        <title>Genome evolution in the allotetraploid frog Xenopus laevis.</title>
        <authorList>
            <person name="Session A.M."/>
            <person name="Uno Y."/>
            <person name="Kwon T."/>
            <person name="Chapman J.A."/>
            <person name="Toyoda A."/>
            <person name="Takahashi S."/>
            <person name="Fukui A."/>
            <person name="Hikosaka A."/>
            <person name="Suzuki A."/>
            <person name="Kondo M."/>
            <person name="van Heeringen S.J."/>
            <person name="Quigley I."/>
            <person name="Heinz S."/>
            <person name="Ogino H."/>
            <person name="Ochi H."/>
            <person name="Hellsten U."/>
            <person name="Lyons J.B."/>
            <person name="Simakov O."/>
            <person name="Putnam N."/>
            <person name="Stites J."/>
            <person name="Kuroki Y."/>
            <person name="Tanaka T."/>
            <person name="Michiue T."/>
            <person name="Watanabe M."/>
            <person name="Bogdanovic O."/>
            <person name="Lister R."/>
            <person name="Georgiou G."/>
            <person name="Paranjpe S.S."/>
            <person name="van Kruijsbergen I."/>
            <person name="Shu S."/>
            <person name="Carlson J."/>
            <person name="Kinoshita T."/>
            <person name="Ohta Y."/>
            <person name="Mawaribuchi S."/>
            <person name="Jenkins J."/>
            <person name="Grimwood J."/>
            <person name="Schmutz J."/>
            <person name="Mitros T."/>
            <person name="Mozaffari S.V."/>
            <person name="Suzuki Y."/>
            <person name="Haramoto Y."/>
            <person name="Yamamoto T.S."/>
            <person name="Takagi C."/>
            <person name="Heald R."/>
            <person name="Miller K."/>
            <person name="Haudenschild C."/>
            <person name="Kitzman J."/>
            <person name="Nakayama T."/>
            <person name="Izutsu Y."/>
            <person name="Robert J."/>
            <person name="Fortriede J."/>
            <person name="Burns K."/>
            <person name="Lotay V."/>
            <person name="Karimi K."/>
            <person name="Yasuoka Y."/>
            <person name="Dichmann D.S."/>
            <person name="Flajnik M.F."/>
            <person name="Houston D.W."/>
            <person name="Shendure J."/>
            <person name="DuPasquier L."/>
            <person name="Vize P.D."/>
            <person name="Zorn A.M."/>
            <person name="Ito M."/>
            <person name="Marcotte E.M."/>
            <person name="Wallingford J.B."/>
            <person name="Ito Y."/>
            <person name="Asashima M."/>
            <person name="Ueno N."/>
            <person name="Matsuda Y."/>
            <person name="Veenstra G.J."/>
            <person name="Fujiyama A."/>
            <person name="Harland R.M."/>
            <person name="Taira M."/>
            <person name="Rokhsar D.S."/>
        </authorList>
    </citation>
    <scope>NUCLEOTIDE SEQUENCE [LARGE SCALE GENOMIC DNA]</scope>
    <source>
        <strain evidence="8">J</strain>
    </source>
</reference>
<dbReference type="InterPro" id="IPR000152">
    <property type="entry name" value="EGF-type_Asp/Asn_hydroxyl_site"/>
</dbReference>
<dbReference type="GO" id="GO:0005615">
    <property type="term" value="C:extracellular space"/>
    <property type="evidence" value="ECO:0007669"/>
    <property type="project" value="TreeGrafter"/>
</dbReference>
<feature type="transmembrane region" description="Helical" evidence="5">
    <location>
        <begin position="362"/>
        <end position="382"/>
    </location>
</feature>
<accession>A0A974HN17</accession>
<dbReference type="Pfam" id="PF07645">
    <property type="entry name" value="EGF_CA"/>
    <property type="match status" value="1"/>
</dbReference>
<dbReference type="SMART" id="SM00179">
    <property type="entry name" value="EGF_CA"/>
    <property type="match status" value="1"/>
</dbReference>
<dbReference type="GO" id="GO:0005737">
    <property type="term" value="C:cytoplasm"/>
    <property type="evidence" value="ECO:0007669"/>
    <property type="project" value="TreeGrafter"/>
</dbReference>
<keyword evidence="5" id="KW-0472">Membrane</keyword>
<keyword evidence="1 4" id="KW-0245">EGF-like domain</keyword>
<dbReference type="SUPFAM" id="SSF57196">
    <property type="entry name" value="EGF/Laminin"/>
    <property type="match status" value="1"/>
</dbReference>
<dbReference type="GO" id="GO:0045778">
    <property type="term" value="P:positive regulation of ossification"/>
    <property type="evidence" value="ECO:0007669"/>
    <property type="project" value="TreeGrafter"/>
</dbReference>
<dbReference type="PANTHER" id="PTHR24042">
    <property type="entry name" value="NEL HOMOLOG"/>
    <property type="match status" value="1"/>
</dbReference>
<dbReference type="InterPro" id="IPR051586">
    <property type="entry name" value="PKC-binding_NELL"/>
</dbReference>
<sequence>MLFRNHLAPGKIIHIKPYRLKNYKTTWVEIYLGPAATALAEMVSACRAKDISHYLERHFCATVIVSGDLRYHLSPLASRSSDIDECAAKMHYCHSNTVCVNLPGSYRCDCVSGFIRVDDFSCTAAAPGRDKGLSGFSPNVPTTDLPAALVSDSLADPGRRYYLSLIISLLMSMISERGTFPSFCLPDESGTKTTGRKLGISVTLEYKRVPCGDFSIKEPRYRGKGTAASARCRNVKFLPGPKQIKALSLDSQEALNLFSKTNPSYADGFNRSIEQFYFDRRIPEFDDKSSDSIFKVFQFDGGISKYFLLRNSTLDKSDWVLLCFLYYNLRASVPFWNEFFSLIEVASLLNEFLRLLEDASRLNGFFSLIVGVPLLNVFLNLIVRVSFLNEFPNLILGIPLLNEFLSLIVGVPFLNKFLNLILGVLLMNECFSLLVSIPLLNEFLSLIVGVPLLNEFLSLIVDVHLLNEFLSLIVGGPLLNEFLILIVGVPLLNDLLSLLSRYFSSE</sequence>
<evidence type="ECO:0000256" key="4">
    <source>
        <dbReference type="PROSITE-ProRule" id="PRU00076"/>
    </source>
</evidence>